<accession>A0A918RIG8</accession>
<keyword evidence="3" id="KW-0805">Transcription regulation</keyword>
<evidence type="ECO:0000259" key="8">
    <source>
        <dbReference type="PROSITE" id="PS50110"/>
    </source>
</evidence>
<evidence type="ECO:0000313" key="11">
    <source>
        <dbReference type="Proteomes" id="UP000614811"/>
    </source>
</evidence>
<dbReference type="CDD" id="cd17574">
    <property type="entry name" value="REC_OmpR"/>
    <property type="match status" value="1"/>
</dbReference>
<keyword evidence="4 7" id="KW-0238">DNA-binding</keyword>
<dbReference type="PANTHER" id="PTHR48111">
    <property type="entry name" value="REGULATOR OF RPOS"/>
    <property type="match status" value="1"/>
</dbReference>
<evidence type="ECO:0000313" key="10">
    <source>
        <dbReference type="EMBL" id="GHA00357.1"/>
    </source>
</evidence>
<dbReference type="AlphaFoldDB" id="A0A918RIG8"/>
<dbReference type="InterPro" id="IPR036388">
    <property type="entry name" value="WH-like_DNA-bd_sf"/>
</dbReference>
<feature type="DNA-binding region" description="OmpR/PhoB-type" evidence="7">
    <location>
        <begin position="125"/>
        <end position="222"/>
    </location>
</feature>
<evidence type="ECO:0000256" key="1">
    <source>
        <dbReference type="ARBA" id="ARBA00022553"/>
    </source>
</evidence>
<dbReference type="Gene3D" id="3.40.50.2300">
    <property type="match status" value="1"/>
</dbReference>
<dbReference type="PANTHER" id="PTHR48111:SF22">
    <property type="entry name" value="REGULATOR OF RPOS"/>
    <property type="match status" value="1"/>
</dbReference>
<name>A0A918RIG8_9GAMM</name>
<reference evidence="10" key="2">
    <citation type="submission" date="2020-09" db="EMBL/GenBank/DDBJ databases">
        <authorList>
            <person name="Sun Q."/>
            <person name="Kim S."/>
        </authorList>
    </citation>
    <scope>NUCLEOTIDE SEQUENCE</scope>
    <source>
        <strain evidence="10">KCTC 12711</strain>
    </source>
</reference>
<dbReference type="SUPFAM" id="SSF52172">
    <property type="entry name" value="CheY-like"/>
    <property type="match status" value="1"/>
</dbReference>
<keyword evidence="1 6" id="KW-0597">Phosphoprotein</keyword>
<dbReference type="CDD" id="cd00383">
    <property type="entry name" value="trans_reg_C"/>
    <property type="match status" value="1"/>
</dbReference>
<feature type="domain" description="OmpR/PhoB-type" evidence="9">
    <location>
        <begin position="125"/>
        <end position="222"/>
    </location>
</feature>
<dbReference type="PROSITE" id="PS50110">
    <property type="entry name" value="RESPONSE_REGULATORY"/>
    <property type="match status" value="1"/>
</dbReference>
<protein>
    <submittedName>
        <fullName evidence="10">DNA-binding response regulator</fullName>
    </submittedName>
</protein>
<feature type="modified residue" description="4-aspartylphosphate" evidence="6">
    <location>
        <position position="51"/>
    </location>
</feature>
<dbReference type="InterPro" id="IPR039420">
    <property type="entry name" value="WalR-like"/>
</dbReference>
<dbReference type="Pfam" id="PF00072">
    <property type="entry name" value="Response_reg"/>
    <property type="match status" value="1"/>
</dbReference>
<dbReference type="GO" id="GO:0000976">
    <property type="term" value="F:transcription cis-regulatory region binding"/>
    <property type="evidence" value="ECO:0007669"/>
    <property type="project" value="TreeGrafter"/>
</dbReference>
<dbReference type="Gene3D" id="1.10.10.10">
    <property type="entry name" value="Winged helix-like DNA-binding domain superfamily/Winged helix DNA-binding domain"/>
    <property type="match status" value="1"/>
</dbReference>
<keyword evidence="11" id="KW-1185">Reference proteome</keyword>
<dbReference type="Gene3D" id="6.10.250.690">
    <property type="match status" value="1"/>
</dbReference>
<evidence type="ECO:0000256" key="4">
    <source>
        <dbReference type="ARBA" id="ARBA00023125"/>
    </source>
</evidence>
<sequence>MRILIIEDNPDIAANVGDYLSLEGHDVDFASDGVMGLHLALELPVDLLVLDINLPRLDGFSLAQRLRVEHQRQTPILMLTARDSLTDKVRGFHSGAWDYLVKPFELKELGLRVDALALRNQANQSRELHVGDLSLLVDAQLATRQGQVLALHHAALTILEMLMRASPNAVSRRDLEYALWGEDPPQSSPLRSHIHELRHALDKGFADQMLHTLRGVGYAIRDPQTETE</sequence>
<evidence type="ECO:0000256" key="5">
    <source>
        <dbReference type="ARBA" id="ARBA00023163"/>
    </source>
</evidence>
<evidence type="ECO:0000256" key="7">
    <source>
        <dbReference type="PROSITE-ProRule" id="PRU01091"/>
    </source>
</evidence>
<evidence type="ECO:0000256" key="3">
    <source>
        <dbReference type="ARBA" id="ARBA00023015"/>
    </source>
</evidence>
<gene>
    <name evidence="10" type="primary">colR</name>
    <name evidence="10" type="ORF">GCM10008090_06370</name>
</gene>
<evidence type="ECO:0000259" key="9">
    <source>
        <dbReference type="PROSITE" id="PS51755"/>
    </source>
</evidence>
<comment type="caution">
    <text evidence="10">The sequence shown here is derived from an EMBL/GenBank/DDBJ whole genome shotgun (WGS) entry which is preliminary data.</text>
</comment>
<dbReference type="GO" id="GO:0005829">
    <property type="term" value="C:cytosol"/>
    <property type="evidence" value="ECO:0007669"/>
    <property type="project" value="TreeGrafter"/>
</dbReference>
<dbReference type="InterPro" id="IPR001789">
    <property type="entry name" value="Sig_transdc_resp-reg_receiver"/>
</dbReference>
<dbReference type="GO" id="GO:0000156">
    <property type="term" value="F:phosphorelay response regulator activity"/>
    <property type="evidence" value="ECO:0007669"/>
    <property type="project" value="TreeGrafter"/>
</dbReference>
<proteinExistence type="predicted"/>
<dbReference type="GO" id="GO:0006355">
    <property type="term" value="P:regulation of DNA-templated transcription"/>
    <property type="evidence" value="ECO:0007669"/>
    <property type="project" value="InterPro"/>
</dbReference>
<dbReference type="SMART" id="SM00448">
    <property type="entry name" value="REC"/>
    <property type="match status" value="1"/>
</dbReference>
<keyword evidence="5" id="KW-0804">Transcription</keyword>
<dbReference type="GO" id="GO:0032993">
    <property type="term" value="C:protein-DNA complex"/>
    <property type="evidence" value="ECO:0007669"/>
    <property type="project" value="TreeGrafter"/>
</dbReference>
<dbReference type="InterPro" id="IPR001867">
    <property type="entry name" value="OmpR/PhoB-type_DNA-bd"/>
</dbReference>
<dbReference type="InterPro" id="IPR011006">
    <property type="entry name" value="CheY-like_superfamily"/>
</dbReference>
<dbReference type="SMART" id="SM00862">
    <property type="entry name" value="Trans_reg_C"/>
    <property type="match status" value="1"/>
</dbReference>
<dbReference type="RefSeq" id="WP_189398546.1">
    <property type="nucleotide sequence ID" value="NZ_BMXA01000001.1"/>
</dbReference>
<dbReference type="PROSITE" id="PS51755">
    <property type="entry name" value="OMPR_PHOB"/>
    <property type="match status" value="1"/>
</dbReference>
<reference evidence="10" key="1">
    <citation type="journal article" date="2014" name="Int. J. Syst. Evol. Microbiol.">
        <title>Complete genome sequence of Corynebacterium casei LMG S-19264T (=DSM 44701T), isolated from a smear-ripened cheese.</title>
        <authorList>
            <consortium name="US DOE Joint Genome Institute (JGI-PGF)"/>
            <person name="Walter F."/>
            <person name="Albersmeier A."/>
            <person name="Kalinowski J."/>
            <person name="Ruckert C."/>
        </authorList>
    </citation>
    <scope>NUCLEOTIDE SEQUENCE</scope>
    <source>
        <strain evidence="10">KCTC 12711</strain>
    </source>
</reference>
<feature type="domain" description="Response regulatory" evidence="8">
    <location>
        <begin position="2"/>
        <end position="117"/>
    </location>
</feature>
<evidence type="ECO:0000256" key="2">
    <source>
        <dbReference type="ARBA" id="ARBA00023012"/>
    </source>
</evidence>
<dbReference type="EMBL" id="BMXA01000001">
    <property type="protein sequence ID" value="GHA00357.1"/>
    <property type="molecule type" value="Genomic_DNA"/>
</dbReference>
<keyword evidence="2" id="KW-0902">Two-component regulatory system</keyword>
<organism evidence="10 11">
    <name type="scientific">Arenicella chitinivorans</name>
    <dbReference type="NCBI Taxonomy" id="1329800"/>
    <lineage>
        <taxon>Bacteria</taxon>
        <taxon>Pseudomonadati</taxon>
        <taxon>Pseudomonadota</taxon>
        <taxon>Gammaproteobacteria</taxon>
        <taxon>Arenicellales</taxon>
        <taxon>Arenicellaceae</taxon>
        <taxon>Arenicella</taxon>
    </lineage>
</organism>
<dbReference type="Proteomes" id="UP000614811">
    <property type="component" value="Unassembled WGS sequence"/>
</dbReference>
<dbReference type="Pfam" id="PF00486">
    <property type="entry name" value="Trans_reg_C"/>
    <property type="match status" value="1"/>
</dbReference>
<evidence type="ECO:0000256" key="6">
    <source>
        <dbReference type="PROSITE-ProRule" id="PRU00169"/>
    </source>
</evidence>